<reference evidence="8 9" key="1">
    <citation type="submission" date="2015-10" db="EMBL/GenBank/DDBJ databases">
        <title>Full genome of DAOMC 229536 Phialocephala scopiformis, a fungal endophyte of spruce producing the potent anti-insectan compound rugulosin.</title>
        <authorList>
            <consortium name="DOE Joint Genome Institute"/>
            <person name="Walker A.K."/>
            <person name="Frasz S.L."/>
            <person name="Seifert K.A."/>
            <person name="Miller J.D."/>
            <person name="Mondo S.J."/>
            <person name="Labutti K."/>
            <person name="Lipzen A."/>
            <person name="Dockter R."/>
            <person name="Kennedy M."/>
            <person name="Grigoriev I.V."/>
            <person name="Spatafora J.W."/>
        </authorList>
    </citation>
    <scope>NUCLEOTIDE SEQUENCE [LARGE SCALE GENOMIC DNA]</scope>
    <source>
        <strain evidence="8 9">CBS 120377</strain>
    </source>
</reference>
<proteinExistence type="predicted"/>
<comment type="subcellular location">
    <subcellularLocation>
        <location evidence="1">Membrane</location>
        <topology evidence="1">Multi-pass membrane protein</topology>
    </subcellularLocation>
</comment>
<evidence type="ECO:0000259" key="7">
    <source>
        <dbReference type="PROSITE" id="PS50850"/>
    </source>
</evidence>
<dbReference type="OrthoDB" id="2962993at2759"/>
<feature type="transmembrane region" description="Helical" evidence="6">
    <location>
        <begin position="85"/>
        <end position="106"/>
    </location>
</feature>
<dbReference type="CDD" id="cd17327">
    <property type="entry name" value="MFS_FEN2_like"/>
    <property type="match status" value="1"/>
</dbReference>
<sequence>MANINLKDIEASKETVAASSEGSVGPAVSHYGQEATHRLLRKLDWRLLPFLCLIYMLCFLDRTNIGNARLDNMEVDLHMGGLDYNVALSIFFPFYVMSEIPSNLMLKRASPRYWFLLIMVTWGIIMTCQGLVKNYAGLLACRVFLGLSEGGLFPGVTFYITMWYPRHETGLRMAIFFSAATVAGAFGGFLARAIALLDGKGGLGAWSWIFIIEGLLTFLVALFCPLAISDYPDKAKFLTEEERVEVKRRLTADTSFSDDFDWRYVKQALTDWKIYANMVLTIGLFTAVYSISLFLPTILKNLGYSSNKSQLMTVPVYMVAFVCTIIGSYVADKSRQRGVFLLGFEVCAIVGFIMLAASSKPNVQYAGTFFAAAGIYPNVPLIGAWNSNNLAGSTKRAVGIGMQVAFGNLGGAISGFIYLSKDEPRFIRGHSILIALISTSLVMTLFMTWWFRRENCRRSRLMMLGNFTPEMLKAQEEELGDKSVTFLYTV</sequence>
<feature type="transmembrane region" description="Helical" evidence="6">
    <location>
        <begin position="397"/>
        <end position="419"/>
    </location>
</feature>
<evidence type="ECO:0000256" key="2">
    <source>
        <dbReference type="ARBA" id="ARBA00022448"/>
    </source>
</evidence>
<evidence type="ECO:0000313" key="9">
    <source>
        <dbReference type="Proteomes" id="UP000070700"/>
    </source>
</evidence>
<dbReference type="InParanoid" id="A0A132BEM3"/>
<feature type="transmembrane region" description="Helical" evidence="6">
    <location>
        <begin position="174"/>
        <end position="194"/>
    </location>
</feature>
<evidence type="ECO:0000256" key="3">
    <source>
        <dbReference type="ARBA" id="ARBA00022692"/>
    </source>
</evidence>
<keyword evidence="9" id="KW-1185">Reference proteome</keyword>
<evidence type="ECO:0000256" key="5">
    <source>
        <dbReference type="ARBA" id="ARBA00023136"/>
    </source>
</evidence>
<dbReference type="SUPFAM" id="SSF103473">
    <property type="entry name" value="MFS general substrate transporter"/>
    <property type="match status" value="1"/>
</dbReference>
<dbReference type="PROSITE" id="PS50850">
    <property type="entry name" value="MFS"/>
    <property type="match status" value="1"/>
</dbReference>
<evidence type="ECO:0000256" key="1">
    <source>
        <dbReference type="ARBA" id="ARBA00004141"/>
    </source>
</evidence>
<feature type="transmembrane region" description="Helical" evidence="6">
    <location>
        <begin position="144"/>
        <end position="162"/>
    </location>
</feature>
<dbReference type="InterPro" id="IPR036259">
    <property type="entry name" value="MFS_trans_sf"/>
</dbReference>
<evidence type="ECO:0000256" key="6">
    <source>
        <dbReference type="SAM" id="Phobius"/>
    </source>
</evidence>
<keyword evidence="4 6" id="KW-1133">Transmembrane helix</keyword>
<dbReference type="EMBL" id="KQ947429">
    <property type="protein sequence ID" value="KUJ10459.1"/>
    <property type="molecule type" value="Genomic_DNA"/>
</dbReference>
<dbReference type="PANTHER" id="PTHR43791">
    <property type="entry name" value="PERMEASE-RELATED"/>
    <property type="match status" value="1"/>
</dbReference>
<keyword evidence="5 6" id="KW-0472">Membrane</keyword>
<dbReference type="GO" id="GO:0022857">
    <property type="term" value="F:transmembrane transporter activity"/>
    <property type="evidence" value="ECO:0007669"/>
    <property type="project" value="InterPro"/>
</dbReference>
<protein>
    <submittedName>
        <fullName evidence="8">Major facilitator superfamily transporter</fullName>
    </submittedName>
</protein>
<feature type="transmembrane region" description="Helical" evidence="6">
    <location>
        <begin position="47"/>
        <end position="65"/>
    </location>
</feature>
<feature type="transmembrane region" description="Helical" evidence="6">
    <location>
        <begin position="274"/>
        <end position="299"/>
    </location>
</feature>
<dbReference type="AlphaFoldDB" id="A0A132BEM3"/>
<dbReference type="Proteomes" id="UP000070700">
    <property type="component" value="Unassembled WGS sequence"/>
</dbReference>
<feature type="domain" description="Major facilitator superfamily (MFS) profile" evidence="7">
    <location>
        <begin position="47"/>
        <end position="456"/>
    </location>
</feature>
<evidence type="ECO:0000256" key="4">
    <source>
        <dbReference type="ARBA" id="ARBA00022989"/>
    </source>
</evidence>
<dbReference type="GeneID" id="28826879"/>
<feature type="transmembrane region" description="Helical" evidence="6">
    <location>
        <begin position="311"/>
        <end position="331"/>
    </location>
</feature>
<dbReference type="InterPro" id="IPR011701">
    <property type="entry name" value="MFS"/>
</dbReference>
<feature type="transmembrane region" description="Helical" evidence="6">
    <location>
        <begin position="113"/>
        <end position="132"/>
    </location>
</feature>
<dbReference type="InterPro" id="IPR020846">
    <property type="entry name" value="MFS_dom"/>
</dbReference>
<keyword evidence="3 6" id="KW-0812">Transmembrane</keyword>
<name>A0A132BEM3_MOLSC</name>
<evidence type="ECO:0000313" key="8">
    <source>
        <dbReference type="EMBL" id="KUJ10459.1"/>
    </source>
</evidence>
<organism evidence="8 9">
    <name type="scientific">Mollisia scopiformis</name>
    <name type="common">Conifer needle endophyte fungus</name>
    <name type="synonym">Phialocephala scopiformis</name>
    <dbReference type="NCBI Taxonomy" id="149040"/>
    <lineage>
        <taxon>Eukaryota</taxon>
        <taxon>Fungi</taxon>
        <taxon>Dikarya</taxon>
        <taxon>Ascomycota</taxon>
        <taxon>Pezizomycotina</taxon>
        <taxon>Leotiomycetes</taxon>
        <taxon>Helotiales</taxon>
        <taxon>Mollisiaceae</taxon>
        <taxon>Mollisia</taxon>
    </lineage>
</organism>
<gene>
    <name evidence="8" type="ORF">LY89DRAFT_700892</name>
</gene>
<dbReference type="Gene3D" id="1.20.1250.20">
    <property type="entry name" value="MFS general substrate transporter like domains"/>
    <property type="match status" value="2"/>
</dbReference>
<feature type="transmembrane region" description="Helical" evidence="6">
    <location>
        <begin position="338"/>
        <end position="357"/>
    </location>
</feature>
<feature type="transmembrane region" description="Helical" evidence="6">
    <location>
        <begin position="206"/>
        <end position="228"/>
    </location>
</feature>
<keyword evidence="2" id="KW-0813">Transport</keyword>
<dbReference type="FunFam" id="1.20.1250.20:FF:000068">
    <property type="entry name" value="MFS general substrate transporter"/>
    <property type="match status" value="1"/>
</dbReference>
<dbReference type="Pfam" id="PF07690">
    <property type="entry name" value="MFS_1"/>
    <property type="match status" value="1"/>
</dbReference>
<dbReference type="KEGG" id="psco:LY89DRAFT_700892"/>
<accession>A0A132BEM3</accession>
<dbReference type="GO" id="GO:0016020">
    <property type="term" value="C:membrane"/>
    <property type="evidence" value="ECO:0007669"/>
    <property type="project" value="UniProtKB-SubCell"/>
</dbReference>
<dbReference type="PANTHER" id="PTHR43791:SF57">
    <property type="entry name" value="MAJOR FACILITATOR SUPERFAMILY (MFS) PROFILE DOMAIN-CONTAINING PROTEIN"/>
    <property type="match status" value="1"/>
</dbReference>
<feature type="transmembrane region" description="Helical" evidence="6">
    <location>
        <begin position="363"/>
        <end position="385"/>
    </location>
</feature>
<dbReference type="RefSeq" id="XP_018064814.1">
    <property type="nucleotide sequence ID" value="XM_018217153.1"/>
</dbReference>
<dbReference type="FunFam" id="1.20.1250.20:FF:000034">
    <property type="entry name" value="MFS general substrate transporter"/>
    <property type="match status" value="1"/>
</dbReference>
<feature type="transmembrane region" description="Helical" evidence="6">
    <location>
        <begin position="431"/>
        <end position="451"/>
    </location>
</feature>